<dbReference type="PROSITE" id="PS51257">
    <property type="entry name" value="PROKAR_LIPOPROTEIN"/>
    <property type="match status" value="1"/>
</dbReference>
<dbReference type="Gene3D" id="3.40.390.10">
    <property type="entry name" value="Collagenase (Catalytic Domain)"/>
    <property type="match status" value="1"/>
</dbReference>
<dbReference type="InterPro" id="IPR024079">
    <property type="entry name" value="MetalloPept_cat_dom_sf"/>
</dbReference>
<dbReference type="Pfam" id="PF12388">
    <property type="entry name" value="Peptidase_M57"/>
    <property type="match status" value="1"/>
</dbReference>
<protein>
    <recommendedName>
        <fullName evidence="1">Peptidase metallopeptidase domain-containing protein</fullName>
    </recommendedName>
</protein>
<dbReference type="SMART" id="SM00235">
    <property type="entry name" value="ZnMc"/>
    <property type="match status" value="1"/>
</dbReference>
<dbReference type="InterPro" id="IPR024653">
    <property type="entry name" value="Peptidase_M10/M27/M57"/>
</dbReference>
<organism evidence="2 3">
    <name type="scientific">Flavobacterium nitrogenifigens</name>
    <dbReference type="NCBI Taxonomy" id="1617283"/>
    <lineage>
        <taxon>Bacteria</taxon>
        <taxon>Pseudomonadati</taxon>
        <taxon>Bacteroidota</taxon>
        <taxon>Flavobacteriia</taxon>
        <taxon>Flavobacteriales</taxon>
        <taxon>Flavobacteriaceae</taxon>
        <taxon>Flavobacterium</taxon>
    </lineage>
</organism>
<dbReference type="SUPFAM" id="SSF55486">
    <property type="entry name" value="Metalloproteases ('zincins'), catalytic domain"/>
    <property type="match status" value="1"/>
</dbReference>
<dbReference type="CDD" id="cd04268">
    <property type="entry name" value="ZnMc_MMP_like"/>
    <property type="match status" value="1"/>
</dbReference>
<evidence type="ECO:0000313" key="3">
    <source>
        <dbReference type="Proteomes" id="UP000561681"/>
    </source>
</evidence>
<gene>
    <name evidence="2" type="ORF">HNP37_001303</name>
</gene>
<name>A0A7W7IVD0_9FLAO</name>
<sequence length="373" mass="41658">MKIKKIIIGLFAVCLMFSCENDESIPTTNVSTNLADKNSPVVQKLINMGYKAENIQEAKDFYIVEGDLMFSKNINDYSKSETSRHAHTDNLVSQQYRVITVRIDPSIPQSGKNNWRNAISSAMNHWSSLTQNSIKFVLSNELDADITIKSDNNLLLDFVIAMAGTPLSNGKAFNQILINFDFLGNMTVSESTKIYNMVHELGHCIGFRHTNWEDEGYYNQNGDYIGGNYIPNITQPDPNSVMNKETALYSWNGFSQYDIIAVNYLYPPLPCNTRLVGPSENRCAYNLYGDIANYTVYVAGSKQLNGDDLNPTWQVSGNSLEIIATNNSLCKIRVKGNNTTWPATGVVTRTSNTGCVSSYNISLNNCNDPYITD</sequence>
<dbReference type="GO" id="GO:0006508">
    <property type="term" value="P:proteolysis"/>
    <property type="evidence" value="ECO:0007669"/>
    <property type="project" value="InterPro"/>
</dbReference>
<keyword evidence="3" id="KW-1185">Reference proteome</keyword>
<accession>A0A7W7IVD0</accession>
<dbReference type="EMBL" id="JACHLD010000001">
    <property type="protein sequence ID" value="MBB4801264.1"/>
    <property type="molecule type" value="Genomic_DNA"/>
</dbReference>
<dbReference type="InterPro" id="IPR006026">
    <property type="entry name" value="Peptidase_Metallo"/>
</dbReference>
<reference evidence="2 3" key="1">
    <citation type="submission" date="2020-08" db="EMBL/GenBank/DDBJ databases">
        <title>Functional genomics of gut bacteria from endangered species of beetles.</title>
        <authorList>
            <person name="Carlos-Shanley C."/>
        </authorList>
    </citation>
    <scope>NUCLEOTIDE SEQUENCE [LARGE SCALE GENOMIC DNA]</scope>
    <source>
        <strain evidence="2 3">S00142</strain>
    </source>
</reference>
<dbReference type="AlphaFoldDB" id="A0A7W7IVD0"/>
<proteinExistence type="predicted"/>
<dbReference type="RefSeq" id="WP_184159555.1">
    <property type="nucleotide sequence ID" value="NZ_JACHLD010000001.1"/>
</dbReference>
<dbReference type="GO" id="GO:0008237">
    <property type="term" value="F:metallopeptidase activity"/>
    <property type="evidence" value="ECO:0007669"/>
    <property type="project" value="InterPro"/>
</dbReference>
<comment type="caution">
    <text evidence="2">The sequence shown here is derived from an EMBL/GenBank/DDBJ whole genome shotgun (WGS) entry which is preliminary data.</text>
</comment>
<dbReference type="Proteomes" id="UP000561681">
    <property type="component" value="Unassembled WGS sequence"/>
</dbReference>
<feature type="domain" description="Peptidase metallopeptidase" evidence="1">
    <location>
        <begin position="92"/>
        <end position="268"/>
    </location>
</feature>
<evidence type="ECO:0000313" key="2">
    <source>
        <dbReference type="EMBL" id="MBB4801264.1"/>
    </source>
</evidence>
<evidence type="ECO:0000259" key="1">
    <source>
        <dbReference type="SMART" id="SM00235"/>
    </source>
</evidence>
<dbReference type="GO" id="GO:0008270">
    <property type="term" value="F:zinc ion binding"/>
    <property type="evidence" value="ECO:0007669"/>
    <property type="project" value="InterPro"/>
</dbReference>